<name>A0A543JP52_9PSEU</name>
<feature type="domain" description="CHAT" evidence="1">
    <location>
        <begin position="942"/>
        <end position="1217"/>
    </location>
</feature>
<keyword evidence="3" id="KW-1185">Reference proteome</keyword>
<dbReference type="Pfam" id="PF12770">
    <property type="entry name" value="CHAT"/>
    <property type="match status" value="1"/>
</dbReference>
<dbReference type="Proteomes" id="UP000316628">
    <property type="component" value="Unassembled WGS sequence"/>
</dbReference>
<dbReference type="EMBL" id="VFPP01000001">
    <property type="protein sequence ID" value="TQM84535.1"/>
    <property type="molecule type" value="Genomic_DNA"/>
</dbReference>
<sequence>MREELLKSIRARIMESRGPSDAAAVLDPRSLVEAGDLMRLAVAEQDPRMHDPEILMWVGLLHWARYLALPSGQDGPDLRRALGLFRMVRDIAPDRVPPQVRGYLDNAAELLLDQRVNELIANGRVMADKGVALGDLTLVDRAIGLFALAVAELPAGHPLRAGCLHDTGHVWLTRYHSSGLVADGEHALPLFREAVAAADDDSRTHLLAGLANCARMLFDRTGLPEYAEEAIRVGREAVKSAAPDDPRRAGPLGVLAVALRSRFEQWGDRADLDEAITLFRTAARVAASHGDDPATHRSNLCIALRIRFKHAGDAEDLREAIAAGRAAARETAADATPDTRAARLWALGVALSVGYEHFGDEDDLHEATALAEEVVAVMPAGHAEKVRGLNLLAHQLVTRFERSGEVDLIDQAVECHRRASRIMPDGYAGRDTVLTGLTSALVRRYVRFGRVADLDEAVRVGRSAVAASRPGSSNHAACADAFCRALTWRYRHTGEPADLDEAIEVGRHAVRMIPPGHLDRAVPLTTLSRALVHRHGMRNDPADRREAISLAREAFARIGATHVLWPKVARHLANVLASRSEGSAGDRDDLAEAERLCHTALARASTGDERVDLLGLLGNIAFATADGRPEGLDRAVDFHRQVLDLLPPDIPGRAAHHMVIGAALHRRFVASGDPADAEAAIAAYREAASDPRDLPAVRARAARHWAVLAMTRGDHRSALDGFTAAIALLPALTGRRLDRVTRQSLIAEWSGAAADAAACALVEGQPKRAVELLDHGRSVLWSDALRSRQDLSTLAEHHPEAAQRLTELRTALDAAETEEAGQADLGAGSAGRRRDERMRLVAEWEEQLARVRRLPGFEHLLLPTPFDELARAAAGGPVVVVNTSNLRCDALIVTAEGVDVVPLDLDLDSALRMFNTLLEAMARLPGGGLAEVAAARTVLRSLLAELWRTIARPVLARLGHHDEPGEDVWPRVWWCPVGPLSFLPIHAASGGGQSVLDRVISSYTPTLSVLASARARPVSDTTPSVLAVGLPKTPGHAPLPAVDEELRVVRARLAPWTTPTVLRGAEATRDAVERHLGDHDWVHFACHGHQDVTDPGSGQIRLWDRTLAVRDVDALRLRRAELAFLSACDTAVGGIPLIDESITLATGMSVAGYRHVIATLWSADDGQSPAVADVAYATLVELGGVDAAPVALHRATRELRRRVPRRPDVWACYVHVGP</sequence>
<reference evidence="2 3" key="1">
    <citation type="submission" date="2019-06" db="EMBL/GenBank/DDBJ databases">
        <title>Sequencing the genomes of 1000 actinobacteria strains.</title>
        <authorList>
            <person name="Klenk H.-P."/>
        </authorList>
    </citation>
    <scope>NUCLEOTIDE SEQUENCE [LARGE SCALE GENOMIC DNA]</scope>
    <source>
        <strain evidence="2 3">DSM 45456</strain>
    </source>
</reference>
<comment type="caution">
    <text evidence="2">The sequence shown here is derived from an EMBL/GenBank/DDBJ whole genome shotgun (WGS) entry which is preliminary data.</text>
</comment>
<evidence type="ECO:0000259" key="1">
    <source>
        <dbReference type="Pfam" id="PF12770"/>
    </source>
</evidence>
<protein>
    <submittedName>
        <fullName evidence="2">CHAT domain-containing protein</fullName>
    </submittedName>
</protein>
<dbReference type="Gene3D" id="1.25.40.10">
    <property type="entry name" value="Tetratricopeptide repeat domain"/>
    <property type="match status" value="2"/>
</dbReference>
<dbReference type="InterPro" id="IPR011990">
    <property type="entry name" value="TPR-like_helical_dom_sf"/>
</dbReference>
<organism evidence="2 3">
    <name type="scientific">Saccharothrix saharensis</name>
    <dbReference type="NCBI Taxonomy" id="571190"/>
    <lineage>
        <taxon>Bacteria</taxon>
        <taxon>Bacillati</taxon>
        <taxon>Actinomycetota</taxon>
        <taxon>Actinomycetes</taxon>
        <taxon>Pseudonocardiales</taxon>
        <taxon>Pseudonocardiaceae</taxon>
        <taxon>Saccharothrix</taxon>
    </lineage>
</organism>
<gene>
    <name evidence="2" type="ORF">FHX81_6990</name>
</gene>
<dbReference type="InterPro" id="IPR024983">
    <property type="entry name" value="CHAT_dom"/>
</dbReference>
<evidence type="ECO:0000313" key="2">
    <source>
        <dbReference type="EMBL" id="TQM84535.1"/>
    </source>
</evidence>
<evidence type="ECO:0000313" key="3">
    <source>
        <dbReference type="Proteomes" id="UP000316628"/>
    </source>
</evidence>
<dbReference type="OrthoDB" id="3206999at2"/>
<proteinExistence type="predicted"/>
<dbReference type="AlphaFoldDB" id="A0A543JP52"/>
<dbReference type="RefSeq" id="WP_141982704.1">
    <property type="nucleotide sequence ID" value="NZ_VFPP01000001.1"/>
</dbReference>
<accession>A0A543JP52</accession>